<accession>A0AAI9NXM6</accession>
<dbReference type="Proteomes" id="UP000660047">
    <property type="component" value="Unassembled WGS sequence"/>
</dbReference>
<gene>
    <name evidence="2" type="ORF">COEU31_08140</name>
</gene>
<comment type="caution">
    <text evidence="2">The sequence shown here is derived from an EMBL/GenBank/DDBJ whole genome shotgun (WGS) entry which is preliminary data.</text>
</comment>
<reference evidence="2" key="1">
    <citation type="submission" date="2020-06" db="EMBL/GenBank/DDBJ databases">
        <title>Characterization of fructooligosaccharide metabolism and fructooligosaccharide-degrading enzymes in human commensal butyrate producers.</title>
        <authorList>
            <person name="Tanno H."/>
            <person name="Fujii T."/>
            <person name="Hirano K."/>
            <person name="Maeno S."/>
            <person name="Tonozuka T."/>
            <person name="Sakamoto M."/>
            <person name="Ohkuma M."/>
            <person name="Tochio T."/>
            <person name="Endo A."/>
        </authorList>
    </citation>
    <scope>NUCLEOTIDE SEQUENCE</scope>
    <source>
        <strain evidence="2">JCM 31265</strain>
    </source>
</reference>
<dbReference type="AlphaFoldDB" id="A0AAI9NXM6"/>
<evidence type="ECO:0000256" key="1">
    <source>
        <dbReference type="SAM" id="Phobius"/>
    </source>
</evidence>
<sequence length="118" mass="12893">MLGSVEEIETYIGNIESGKSGSIDILTNAVATTAASGDMSKVIVTYEDKEGNETTIEGNFKATVESPVYDNVEKIKDSTKSSDKKVLYGVIAVVIVIALFCICAIRKHRRKKEILDEF</sequence>
<organism evidence="2 3">
    <name type="scientific">Coprococcus eutactus</name>
    <dbReference type="NCBI Taxonomy" id="33043"/>
    <lineage>
        <taxon>Bacteria</taxon>
        <taxon>Bacillati</taxon>
        <taxon>Bacillota</taxon>
        <taxon>Clostridia</taxon>
        <taxon>Lachnospirales</taxon>
        <taxon>Lachnospiraceae</taxon>
        <taxon>Coprococcus</taxon>
    </lineage>
</organism>
<evidence type="ECO:0000313" key="2">
    <source>
        <dbReference type="EMBL" id="GFO93768.1"/>
    </source>
</evidence>
<proteinExistence type="predicted"/>
<protein>
    <submittedName>
        <fullName evidence="2">Uncharacterized protein</fullName>
    </submittedName>
</protein>
<keyword evidence="1" id="KW-0812">Transmembrane</keyword>
<feature type="transmembrane region" description="Helical" evidence="1">
    <location>
        <begin position="86"/>
        <end position="105"/>
    </location>
</feature>
<dbReference type="EMBL" id="BLYL01000003">
    <property type="protein sequence ID" value="GFO93768.1"/>
    <property type="molecule type" value="Genomic_DNA"/>
</dbReference>
<evidence type="ECO:0000313" key="3">
    <source>
        <dbReference type="Proteomes" id="UP000660047"/>
    </source>
</evidence>
<keyword evidence="1" id="KW-1133">Transmembrane helix</keyword>
<name>A0AAI9NXM6_9FIRM</name>
<keyword evidence="1" id="KW-0472">Membrane</keyword>